<dbReference type="AlphaFoldDB" id="A0A370DUX0"/>
<dbReference type="Gene3D" id="3.60.40.10">
    <property type="entry name" value="PPM-type phosphatase domain"/>
    <property type="match status" value="1"/>
</dbReference>
<dbReference type="Pfam" id="PF07228">
    <property type="entry name" value="SpoIIE"/>
    <property type="match status" value="1"/>
</dbReference>
<protein>
    <recommendedName>
        <fullName evidence="2">PPM-type phosphatase domain-containing protein</fullName>
    </recommendedName>
</protein>
<evidence type="ECO:0000259" key="2">
    <source>
        <dbReference type="SMART" id="SM00331"/>
    </source>
</evidence>
<evidence type="ECO:0000313" key="4">
    <source>
        <dbReference type="Proteomes" id="UP000255508"/>
    </source>
</evidence>
<proteinExistence type="predicted"/>
<feature type="domain" description="PPM-type phosphatase" evidence="2">
    <location>
        <begin position="56"/>
        <end position="236"/>
    </location>
</feature>
<reference evidence="3 4" key="1">
    <citation type="journal article" date="2018" name="ISME J.">
        <title>Endosymbiont genomes yield clues of tubeworm success.</title>
        <authorList>
            <person name="Li Y."/>
            <person name="Liles M.R."/>
            <person name="Halanych K.M."/>
        </authorList>
    </citation>
    <scope>NUCLEOTIDE SEQUENCE [LARGE SCALE GENOMIC DNA]</scope>
    <source>
        <strain evidence="3">A1422</strain>
    </source>
</reference>
<comment type="caution">
    <text evidence="3">The sequence shown here is derived from an EMBL/GenBank/DDBJ whole genome shotgun (WGS) entry which is preliminary data.</text>
</comment>
<evidence type="ECO:0000256" key="1">
    <source>
        <dbReference type="ARBA" id="ARBA00022801"/>
    </source>
</evidence>
<dbReference type="PANTHER" id="PTHR43156:SF2">
    <property type="entry name" value="STAGE II SPORULATION PROTEIN E"/>
    <property type="match status" value="1"/>
</dbReference>
<dbReference type="InterPro" id="IPR052016">
    <property type="entry name" value="Bact_Sigma-Reg"/>
</dbReference>
<keyword evidence="1" id="KW-0378">Hydrolase</keyword>
<gene>
    <name evidence="3" type="ORF">DIZ79_13085</name>
</gene>
<organism evidence="3 4">
    <name type="scientific">endosymbiont of Lamellibrachia luymesi</name>
    <dbReference type="NCBI Taxonomy" id="2200907"/>
    <lineage>
        <taxon>Bacteria</taxon>
        <taxon>Pseudomonadati</taxon>
        <taxon>Pseudomonadota</taxon>
        <taxon>Gammaproteobacteria</taxon>
        <taxon>sulfur-oxidizing symbionts</taxon>
    </lineage>
</organism>
<dbReference type="EMBL" id="QFXD01000227">
    <property type="protein sequence ID" value="RDH89199.1"/>
    <property type="molecule type" value="Genomic_DNA"/>
</dbReference>
<dbReference type="Proteomes" id="UP000255508">
    <property type="component" value="Unassembled WGS sequence"/>
</dbReference>
<dbReference type="InterPro" id="IPR036457">
    <property type="entry name" value="PPM-type-like_dom_sf"/>
</dbReference>
<accession>A0A370DUX0</accession>
<dbReference type="GO" id="GO:0016791">
    <property type="term" value="F:phosphatase activity"/>
    <property type="evidence" value="ECO:0007669"/>
    <property type="project" value="TreeGrafter"/>
</dbReference>
<sequence>MTSTPPRRWCKKWHPRIWHRRKGRKRSPYRLTPPAVILPSPRRLSPGSAMCCSETLPVTACRQPSAAIGSCLISYMFESLVNKALPLNDFLEAINTELYKRLPSHIFMAASLLHIDRHNNHIRVRASNCGMPDILHLRGSTTLFYGKSGHSPLGIQSEVDFTQNFYEFEAKPGDRIYLQTDGAVEAMTESGEPFGQERLELFLHSDAPLSSLQQTLENFTGSNGLHDDLSLMEIKI</sequence>
<evidence type="ECO:0000313" key="3">
    <source>
        <dbReference type="EMBL" id="RDH89199.1"/>
    </source>
</evidence>
<dbReference type="SMART" id="SM00331">
    <property type="entry name" value="PP2C_SIG"/>
    <property type="match status" value="1"/>
</dbReference>
<name>A0A370DUX0_9GAMM</name>
<dbReference type="InterPro" id="IPR001932">
    <property type="entry name" value="PPM-type_phosphatase-like_dom"/>
</dbReference>
<dbReference type="PANTHER" id="PTHR43156">
    <property type="entry name" value="STAGE II SPORULATION PROTEIN E-RELATED"/>
    <property type="match status" value="1"/>
</dbReference>
<dbReference type="SUPFAM" id="SSF81606">
    <property type="entry name" value="PP2C-like"/>
    <property type="match status" value="1"/>
</dbReference>